<organism evidence="3 4">
    <name type="scientific">Actinoplanes lobatus</name>
    <dbReference type="NCBI Taxonomy" id="113568"/>
    <lineage>
        <taxon>Bacteria</taxon>
        <taxon>Bacillati</taxon>
        <taxon>Actinomycetota</taxon>
        <taxon>Actinomycetes</taxon>
        <taxon>Micromonosporales</taxon>
        <taxon>Micromonosporaceae</taxon>
        <taxon>Actinoplanes</taxon>
    </lineage>
</organism>
<evidence type="ECO:0000313" key="4">
    <source>
        <dbReference type="Proteomes" id="UP000590511"/>
    </source>
</evidence>
<dbReference type="EMBL" id="BOMP01000003">
    <property type="protein sequence ID" value="GIE37171.1"/>
    <property type="molecule type" value="Genomic_DNA"/>
</dbReference>
<dbReference type="EMBL" id="JACHNC010000001">
    <property type="protein sequence ID" value="MBB4748921.1"/>
    <property type="molecule type" value="Genomic_DNA"/>
</dbReference>
<dbReference type="AlphaFoldDB" id="A0A7W7MG47"/>
<reference evidence="2 5" key="2">
    <citation type="submission" date="2021-01" db="EMBL/GenBank/DDBJ databases">
        <title>Whole genome shotgun sequence of Actinoplanes lobatus NBRC 12513.</title>
        <authorList>
            <person name="Komaki H."/>
            <person name="Tamura T."/>
        </authorList>
    </citation>
    <scope>NUCLEOTIDE SEQUENCE [LARGE SCALE GENOMIC DNA]</scope>
    <source>
        <strain evidence="2 5">NBRC 12513</strain>
    </source>
</reference>
<protein>
    <submittedName>
        <fullName evidence="3">Uncharacterized protein</fullName>
    </submittedName>
</protein>
<evidence type="ECO:0000313" key="2">
    <source>
        <dbReference type="EMBL" id="GIE37171.1"/>
    </source>
</evidence>
<gene>
    <name evidence="2" type="ORF">Alo02nite_00690</name>
    <name evidence="3" type="ORF">BJ964_003082</name>
</gene>
<accession>A0A7W7MG47</accession>
<sequence>MSEAYVRRDGTERRAAPRVAQDARREAARRRAHGMVERNAARPARARARAAAQRSRVIADDSG</sequence>
<feature type="region of interest" description="Disordered" evidence="1">
    <location>
        <begin position="1"/>
        <end position="63"/>
    </location>
</feature>
<name>A0A7W7MG47_9ACTN</name>
<reference evidence="3 4" key="1">
    <citation type="submission" date="2020-08" db="EMBL/GenBank/DDBJ databases">
        <title>Sequencing the genomes of 1000 actinobacteria strains.</title>
        <authorList>
            <person name="Klenk H.-P."/>
        </authorList>
    </citation>
    <scope>NUCLEOTIDE SEQUENCE [LARGE SCALE GENOMIC DNA]</scope>
    <source>
        <strain evidence="3 4">DSM 43150</strain>
    </source>
</reference>
<evidence type="ECO:0000313" key="5">
    <source>
        <dbReference type="Proteomes" id="UP000631312"/>
    </source>
</evidence>
<keyword evidence="5" id="KW-1185">Reference proteome</keyword>
<evidence type="ECO:0000256" key="1">
    <source>
        <dbReference type="SAM" id="MobiDB-lite"/>
    </source>
</evidence>
<dbReference type="Proteomes" id="UP000590511">
    <property type="component" value="Unassembled WGS sequence"/>
</dbReference>
<comment type="caution">
    <text evidence="3">The sequence shown here is derived from an EMBL/GenBank/DDBJ whole genome shotgun (WGS) entry which is preliminary data.</text>
</comment>
<evidence type="ECO:0000313" key="3">
    <source>
        <dbReference type="EMBL" id="MBB4748921.1"/>
    </source>
</evidence>
<feature type="compositionally biased region" description="Basic and acidic residues" evidence="1">
    <location>
        <begin position="1"/>
        <end position="26"/>
    </location>
</feature>
<proteinExistence type="predicted"/>
<dbReference type="Proteomes" id="UP000631312">
    <property type="component" value="Unassembled WGS sequence"/>
</dbReference>
<dbReference type="RefSeq" id="WP_188121328.1">
    <property type="nucleotide sequence ID" value="NZ_BOMP01000003.1"/>
</dbReference>